<dbReference type="GO" id="GO:0009252">
    <property type="term" value="P:peptidoglycan biosynthetic process"/>
    <property type="evidence" value="ECO:0007669"/>
    <property type="project" value="UniProtKB-UniPathway"/>
</dbReference>
<dbReference type="PROSITE" id="PS52029">
    <property type="entry name" value="LD_TPASE"/>
    <property type="match status" value="1"/>
</dbReference>
<dbReference type="InterPro" id="IPR002477">
    <property type="entry name" value="Peptidoglycan-bd-like"/>
</dbReference>
<comment type="similarity">
    <text evidence="2">Belongs to the YkuD family.</text>
</comment>
<evidence type="ECO:0000256" key="6">
    <source>
        <dbReference type="ARBA" id="ARBA00023316"/>
    </source>
</evidence>
<evidence type="ECO:0000313" key="10">
    <source>
        <dbReference type="EMBL" id="MXR67213.1"/>
    </source>
</evidence>
<evidence type="ECO:0000256" key="5">
    <source>
        <dbReference type="ARBA" id="ARBA00022984"/>
    </source>
</evidence>
<dbReference type="PANTHER" id="PTHR41533">
    <property type="entry name" value="L,D-TRANSPEPTIDASE HI_1667-RELATED"/>
    <property type="match status" value="1"/>
</dbReference>
<keyword evidence="5 7" id="KW-0573">Peptidoglycan synthesis</keyword>
<dbReference type="InterPro" id="IPR036365">
    <property type="entry name" value="PGBD-like_sf"/>
</dbReference>
<reference evidence="10 11" key="1">
    <citation type="submission" date="2019-12" db="EMBL/GenBank/DDBJ databases">
        <title>Shewanella insulae sp. nov., isolated from a tidal flat.</title>
        <authorList>
            <person name="Yoon J.-H."/>
        </authorList>
    </citation>
    <scope>NUCLEOTIDE SEQUENCE [LARGE SCALE GENOMIC DNA]</scope>
    <source>
        <strain evidence="10 11">JBTF-M18</strain>
    </source>
</reference>
<dbReference type="AlphaFoldDB" id="A0A6L7HSV7"/>
<dbReference type="GO" id="GO:0008360">
    <property type="term" value="P:regulation of cell shape"/>
    <property type="evidence" value="ECO:0007669"/>
    <property type="project" value="UniProtKB-UniRule"/>
</dbReference>
<dbReference type="Proteomes" id="UP000474778">
    <property type="component" value="Unassembled WGS sequence"/>
</dbReference>
<dbReference type="Gene3D" id="1.10.101.10">
    <property type="entry name" value="PGBD-like superfamily/PGBD"/>
    <property type="match status" value="1"/>
</dbReference>
<keyword evidence="8" id="KW-0732">Signal</keyword>
<dbReference type="CDD" id="cd16913">
    <property type="entry name" value="YkuD_like"/>
    <property type="match status" value="1"/>
</dbReference>
<comment type="pathway">
    <text evidence="1 7">Cell wall biogenesis; peptidoglycan biosynthesis.</text>
</comment>
<evidence type="ECO:0000256" key="3">
    <source>
        <dbReference type="ARBA" id="ARBA00022679"/>
    </source>
</evidence>
<dbReference type="GO" id="GO:0016740">
    <property type="term" value="F:transferase activity"/>
    <property type="evidence" value="ECO:0007669"/>
    <property type="project" value="UniProtKB-KW"/>
</dbReference>
<dbReference type="Gene3D" id="2.40.440.10">
    <property type="entry name" value="L,D-transpeptidase catalytic domain-like"/>
    <property type="match status" value="1"/>
</dbReference>
<evidence type="ECO:0000256" key="2">
    <source>
        <dbReference type="ARBA" id="ARBA00005992"/>
    </source>
</evidence>
<dbReference type="UniPathway" id="UPA00219"/>
<feature type="signal peptide" evidence="8">
    <location>
        <begin position="1"/>
        <end position="20"/>
    </location>
</feature>
<feature type="active site" description="Proton donor/acceptor" evidence="7">
    <location>
        <position position="358"/>
    </location>
</feature>
<evidence type="ECO:0000256" key="8">
    <source>
        <dbReference type="SAM" id="SignalP"/>
    </source>
</evidence>
<dbReference type="InterPro" id="IPR036366">
    <property type="entry name" value="PGBDSf"/>
</dbReference>
<dbReference type="EMBL" id="WRPA01000001">
    <property type="protein sequence ID" value="MXR67213.1"/>
    <property type="molecule type" value="Genomic_DNA"/>
</dbReference>
<accession>A0A6L7HSV7</accession>
<comment type="caution">
    <text evidence="10">The sequence shown here is derived from an EMBL/GenBank/DDBJ whole genome shotgun (WGS) entry which is preliminary data.</text>
</comment>
<dbReference type="PANTHER" id="PTHR41533:SF1">
    <property type="entry name" value="L,D-TRANSPEPTIDASE YCBB-RELATED"/>
    <property type="match status" value="1"/>
</dbReference>
<dbReference type="GO" id="GO:0071555">
    <property type="term" value="P:cell wall organization"/>
    <property type="evidence" value="ECO:0007669"/>
    <property type="project" value="UniProtKB-UniRule"/>
</dbReference>
<dbReference type="InterPro" id="IPR052905">
    <property type="entry name" value="LD-transpeptidase_YkuD-like"/>
</dbReference>
<name>A0A6L7HSV7_9GAMM</name>
<gene>
    <name evidence="10" type="ORF">GNT65_00740</name>
</gene>
<proteinExistence type="inferred from homology"/>
<evidence type="ECO:0000313" key="11">
    <source>
        <dbReference type="Proteomes" id="UP000474778"/>
    </source>
</evidence>
<dbReference type="InterPro" id="IPR005490">
    <property type="entry name" value="LD_TPept_cat_dom"/>
</dbReference>
<feature type="chain" id="PRO_5026655800" evidence="8">
    <location>
        <begin position="21"/>
        <end position="458"/>
    </location>
</feature>
<dbReference type="InterPro" id="IPR038063">
    <property type="entry name" value="Transpep_catalytic_dom"/>
</dbReference>
<keyword evidence="4 7" id="KW-0133">Cell shape</keyword>
<dbReference type="Pfam" id="PF01471">
    <property type="entry name" value="PG_binding_1"/>
    <property type="match status" value="1"/>
</dbReference>
<organism evidence="10 11">
    <name type="scientific">Shewanella insulae</name>
    <dbReference type="NCBI Taxonomy" id="2681496"/>
    <lineage>
        <taxon>Bacteria</taxon>
        <taxon>Pseudomonadati</taxon>
        <taxon>Pseudomonadota</taxon>
        <taxon>Gammaproteobacteria</taxon>
        <taxon>Alteromonadales</taxon>
        <taxon>Shewanellaceae</taxon>
        <taxon>Shewanella</taxon>
    </lineage>
</organism>
<protein>
    <submittedName>
        <fullName evidence="10">L,D-transpeptidase family protein</fullName>
    </submittedName>
</protein>
<keyword evidence="6 7" id="KW-0961">Cell wall biogenesis/degradation</keyword>
<dbReference type="SUPFAM" id="SSF141523">
    <property type="entry name" value="L,D-transpeptidase catalytic domain-like"/>
    <property type="match status" value="1"/>
</dbReference>
<dbReference type="Pfam" id="PF03734">
    <property type="entry name" value="YkuD"/>
    <property type="match status" value="1"/>
</dbReference>
<dbReference type="SUPFAM" id="SSF47090">
    <property type="entry name" value="PGBD-like"/>
    <property type="match status" value="1"/>
</dbReference>
<keyword evidence="3" id="KW-0808">Transferase</keyword>
<evidence type="ECO:0000259" key="9">
    <source>
        <dbReference type="PROSITE" id="PS52029"/>
    </source>
</evidence>
<feature type="active site" description="Nucleophile" evidence="7">
    <location>
        <position position="377"/>
    </location>
</feature>
<evidence type="ECO:0000256" key="4">
    <source>
        <dbReference type="ARBA" id="ARBA00022960"/>
    </source>
</evidence>
<evidence type="ECO:0000256" key="7">
    <source>
        <dbReference type="PROSITE-ProRule" id="PRU01373"/>
    </source>
</evidence>
<feature type="domain" description="L,D-TPase catalytic" evidence="9">
    <location>
        <begin position="226"/>
        <end position="405"/>
    </location>
</feature>
<dbReference type="RefSeq" id="WP_160793225.1">
    <property type="nucleotide sequence ID" value="NZ_WRPA01000001.1"/>
</dbReference>
<evidence type="ECO:0000256" key="1">
    <source>
        <dbReference type="ARBA" id="ARBA00004752"/>
    </source>
</evidence>
<sequence>MALRRIFISLLLLWSCLGVADERLDAARQALLNQVEVIRLAYASREFDNYHQQLKAEQQLPTERLYAIAEATTDFWRRQGIATGGSPLTLNDPYMAVIASEPRASDYLMLSNRVRYLLWLARHESWLPLEPLGWLKPGDSHKAISEIRGRLQALGDYPQGATSGSYYDERLKEAVLRFQVRHGLKSDAIIGPATLAWLNRSPRERAQLLVVNFIQRAEYLAEIGERYLLINIPAYEMWLVDDDRVALRSKVIVGKPYRQTPIISGEIKNLVLNPSWRVPRRLLTRDLLPKVREDGSYISSRNFEVFDYHGERVIKSDDEWRDVARGKFPYRLVQKPGAGNTLGRYKFFFPNEYSIYLHDTSDKALFERSDRALSSGCIRVEKVEQLANWMASHLVRDKQTWVNMQRERDKTQWFAFDASLPIHLVYWTSWLDDDNVAQFREDIYKKNQKFSLNLQATN</sequence>
<dbReference type="GO" id="GO:0004180">
    <property type="term" value="F:carboxypeptidase activity"/>
    <property type="evidence" value="ECO:0007669"/>
    <property type="project" value="UniProtKB-ARBA"/>
</dbReference>
<keyword evidence="11" id="KW-1185">Reference proteome</keyword>